<proteinExistence type="inferred from homology"/>
<evidence type="ECO:0000259" key="15">
    <source>
        <dbReference type="PROSITE" id="PS50850"/>
    </source>
</evidence>
<comment type="function">
    <text evidence="12">Catalyzes the ferrous insertion into protoporphyrin IX.</text>
</comment>
<dbReference type="CDD" id="cd03411">
    <property type="entry name" value="Ferrochelatase_N"/>
    <property type="match status" value="1"/>
</dbReference>
<evidence type="ECO:0000256" key="14">
    <source>
        <dbReference type="SAM" id="Phobius"/>
    </source>
</evidence>
<evidence type="ECO:0000256" key="9">
    <source>
        <dbReference type="ARBA" id="ARBA00023239"/>
    </source>
</evidence>
<evidence type="ECO:0000256" key="4">
    <source>
        <dbReference type="ARBA" id="ARBA00022723"/>
    </source>
</evidence>
<feature type="transmembrane region" description="Helical" evidence="14">
    <location>
        <begin position="716"/>
        <end position="741"/>
    </location>
</feature>
<dbReference type="Pfam" id="PF00762">
    <property type="entry name" value="Ferrochelatase"/>
    <property type="match status" value="1"/>
</dbReference>
<feature type="transmembrane region" description="Helical" evidence="14">
    <location>
        <begin position="689"/>
        <end position="710"/>
    </location>
</feature>
<keyword evidence="3 14" id="KW-0812">Transmembrane</keyword>
<comment type="caution">
    <text evidence="16">The sequence shown here is derived from an EMBL/GenBank/DDBJ whole genome shotgun (WGS) entry which is preliminary data.</text>
</comment>
<evidence type="ECO:0000256" key="12">
    <source>
        <dbReference type="HAMAP-Rule" id="MF_00323"/>
    </source>
</evidence>
<dbReference type="FunFam" id="3.40.50.1400:FF:000002">
    <property type="entry name" value="Ferrochelatase"/>
    <property type="match status" value="1"/>
</dbReference>
<feature type="domain" description="Major facilitator superfamily (MFS) profile" evidence="15">
    <location>
        <begin position="372"/>
        <end position="804"/>
    </location>
</feature>
<keyword evidence="5 14" id="KW-1133">Transmembrane helix</keyword>
<dbReference type="GO" id="GO:0005737">
    <property type="term" value="C:cytoplasm"/>
    <property type="evidence" value="ECO:0007669"/>
    <property type="project" value="UniProtKB-SubCell"/>
</dbReference>
<feature type="binding site" evidence="12">
    <location>
        <position position="275"/>
    </location>
    <ligand>
        <name>Fe(2+)</name>
        <dbReference type="ChEBI" id="CHEBI:29033"/>
    </ligand>
</feature>
<dbReference type="GO" id="GO:0004325">
    <property type="term" value="F:ferrochelatase activity"/>
    <property type="evidence" value="ECO:0007669"/>
    <property type="project" value="UniProtKB-UniRule"/>
</dbReference>
<feature type="transmembrane region" description="Helical" evidence="14">
    <location>
        <begin position="377"/>
        <end position="401"/>
    </location>
</feature>
<dbReference type="HAMAP" id="MF_00323">
    <property type="entry name" value="Ferrochelatase"/>
    <property type="match status" value="1"/>
</dbReference>
<feature type="transmembrane region" description="Helical" evidence="14">
    <location>
        <begin position="435"/>
        <end position="457"/>
    </location>
</feature>
<evidence type="ECO:0000256" key="7">
    <source>
        <dbReference type="ARBA" id="ARBA00023133"/>
    </source>
</evidence>
<feature type="transmembrane region" description="Helical" evidence="14">
    <location>
        <begin position="527"/>
        <end position="552"/>
    </location>
</feature>
<dbReference type="UniPathway" id="UPA00252">
    <property type="reaction ID" value="UER00325"/>
</dbReference>
<feature type="transmembrane region" description="Helical" evidence="14">
    <location>
        <begin position="659"/>
        <end position="677"/>
    </location>
</feature>
<evidence type="ECO:0000256" key="3">
    <source>
        <dbReference type="ARBA" id="ARBA00022692"/>
    </source>
</evidence>
<evidence type="ECO:0000256" key="10">
    <source>
        <dbReference type="ARBA" id="ARBA00023244"/>
    </source>
</evidence>
<feature type="transmembrane region" description="Helical" evidence="14">
    <location>
        <begin position="492"/>
        <end position="515"/>
    </location>
</feature>
<dbReference type="EC" id="4.98.1.1" evidence="12"/>
<feature type="transmembrane region" description="Helical" evidence="14">
    <location>
        <begin position="568"/>
        <end position="587"/>
    </location>
</feature>
<name>A6DTB4_9BACT</name>
<dbReference type="EMBL" id="ABCK01000036">
    <property type="protein sequence ID" value="EDM25094.1"/>
    <property type="molecule type" value="Genomic_DNA"/>
</dbReference>
<protein>
    <recommendedName>
        <fullName evidence="12">Ferrochelatase</fullName>
        <ecNumber evidence="12">4.98.1.1</ecNumber>
    </recommendedName>
    <alternativeName>
        <fullName evidence="12">Heme synthase</fullName>
    </alternativeName>
    <alternativeName>
        <fullName evidence="12">Protoheme ferro-lyase</fullName>
    </alternativeName>
</protein>
<dbReference type="PANTHER" id="PTHR11108">
    <property type="entry name" value="FERROCHELATASE"/>
    <property type="match status" value="1"/>
</dbReference>
<keyword evidence="8 14" id="KW-0472">Membrane</keyword>
<evidence type="ECO:0000256" key="6">
    <source>
        <dbReference type="ARBA" id="ARBA00023004"/>
    </source>
</evidence>
<dbReference type="PROSITE" id="PS50850">
    <property type="entry name" value="MFS"/>
    <property type="match status" value="1"/>
</dbReference>
<dbReference type="Proteomes" id="UP000004947">
    <property type="component" value="Unassembled WGS sequence"/>
</dbReference>
<comment type="similarity">
    <text evidence="1 12 13">Belongs to the ferrochelatase family.</text>
</comment>
<feature type="transmembrane region" description="Helical" evidence="14">
    <location>
        <begin position="619"/>
        <end position="639"/>
    </location>
</feature>
<dbReference type="InterPro" id="IPR011701">
    <property type="entry name" value="MFS"/>
</dbReference>
<dbReference type="GO" id="GO:0046872">
    <property type="term" value="F:metal ion binding"/>
    <property type="evidence" value="ECO:0007669"/>
    <property type="project" value="UniProtKB-KW"/>
</dbReference>
<sequence>MSKTGILLIQLGSPASPAVPDVKSYLSEFLSDPRVVDQQNFAWKIILNCFILPSRSPKSAEAYAKIWEGDTFPLFRNTESFTAKLQEQIDDENILIEYSYILSKPNVPHQYGKLMAAGCETIRVIPLFPQYCEATTLSCKDMLEKGIAEHGKCKNIEFVEDFHNSPSYINNVARLISEDLATNPPEKLLFSFHGYPIRRVRGGDPYFAQCTETGHLIADQVTGIDKENILLTFQSKFGREPWLTPGTEETLIELAHKGIKNVAVTCPAFVVDNLETLEEVGIGLEEIFLEHGGESFRLIPCLNDDDQWVKNFGEEIAFQEPEKIPRLEHSPCEFPKAEEQGCCHASTQCETCPYKGLDKYPDGELSPKDRSVLKTMFLTLFVDLIGFSIIFPLFPGILAYYNEVEGEGTFFRTLMDMIHQIEATFGGTGNEHATMALFGGSLIFIYSFLQFLMAPVFGTISDRIGRRPILLFSIFGIALSYLIWFFSGSFFLLLISRLISGLMGSNITTATAAVADTTSEKTRSRGMAIIGIAFGLGFILGPAIGGLSAWAIDLSTVSNWKDYGVNPFSAPAAIAFVLSMINFFFVYKKFPETLPEEKRGKGEIHRTINPIKLFKVESYPGVSAVIFTNFIFLVAFGAAENMLTFLTDERLGYGPGKNGLLFVFIGFVLSMVQGGYVRRKAASVGEGVVTKKGLIILIPGLTLVALAGLWQSAFVLYLGLFFMAVGSAMVIPCLTALVSLYAPASDQGRVLGVYRSAGAFARTVGPILGGILYWKFTYLAPFFAAAAIIIIPLFMMKSIPDKKKAES</sequence>
<feature type="binding site" evidence="12">
    <location>
        <position position="193"/>
    </location>
    <ligand>
        <name>Fe(2+)</name>
        <dbReference type="ChEBI" id="CHEBI:29033"/>
    </ligand>
</feature>
<evidence type="ECO:0000256" key="13">
    <source>
        <dbReference type="RuleBase" id="RU004185"/>
    </source>
</evidence>
<dbReference type="InterPro" id="IPR033644">
    <property type="entry name" value="Ferrochelatase_C"/>
</dbReference>
<keyword evidence="10 12" id="KW-0627">Porphyrin biosynthesis</keyword>
<evidence type="ECO:0000313" key="16">
    <source>
        <dbReference type="EMBL" id="EDM25094.1"/>
    </source>
</evidence>
<evidence type="ECO:0000256" key="2">
    <source>
        <dbReference type="ARBA" id="ARBA00022490"/>
    </source>
</evidence>
<feature type="transmembrane region" description="Helical" evidence="14">
    <location>
        <begin position="469"/>
        <end position="486"/>
    </location>
</feature>
<evidence type="ECO:0000256" key="1">
    <source>
        <dbReference type="ARBA" id="ARBA00007718"/>
    </source>
</evidence>
<dbReference type="eggNOG" id="COG2814">
    <property type="taxonomic scope" value="Bacteria"/>
</dbReference>
<keyword evidence="17" id="KW-1185">Reference proteome</keyword>
<dbReference type="AlphaFoldDB" id="A6DTB4"/>
<organism evidence="16 17">
    <name type="scientific">Lentisphaera araneosa HTCC2155</name>
    <dbReference type="NCBI Taxonomy" id="313628"/>
    <lineage>
        <taxon>Bacteria</taxon>
        <taxon>Pseudomonadati</taxon>
        <taxon>Lentisphaerota</taxon>
        <taxon>Lentisphaeria</taxon>
        <taxon>Lentisphaerales</taxon>
        <taxon>Lentisphaeraceae</taxon>
        <taxon>Lentisphaera</taxon>
    </lineage>
</organism>
<dbReference type="InterPro" id="IPR001015">
    <property type="entry name" value="Ferrochelatase"/>
</dbReference>
<feature type="transmembrane region" description="Helical" evidence="14">
    <location>
        <begin position="778"/>
        <end position="796"/>
    </location>
</feature>
<comment type="catalytic activity">
    <reaction evidence="11">
        <text>Fe-coproporphyrin III + 2 H(+) = coproporphyrin III + Fe(2+)</text>
        <dbReference type="Rhea" id="RHEA:49572"/>
        <dbReference type="ChEBI" id="CHEBI:15378"/>
        <dbReference type="ChEBI" id="CHEBI:29033"/>
        <dbReference type="ChEBI" id="CHEBI:68438"/>
        <dbReference type="ChEBI" id="CHEBI:131725"/>
        <dbReference type="EC" id="4.99.1.9"/>
    </reaction>
    <physiologicalReaction direction="right-to-left" evidence="11">
        <dbReference type="Rhea" id="RHEA:49574"/>
    </physiologicalReaction>
</comment>
<dbReference type="InterPro" id="IPR020846">
    <property type="entry name" value="MFS_dom"/>
</dbReference>
<keyword evidence="7 12" id="KW-0350">Heme biosynthesis</keyword>
<comment type="pathway">
    <text evidence="12">Porphyrin-containing compound metabolism; protoheme biosynthesis; protoheme from protoporphyrin-IX: step 1/1.</text>
</comment>
<dbReference type="PANTHER" id="PTHR11108:SF1">
    <property type="entry name" value="FERROCHELATASE, MITOCHONDRIAL"/>
    <property type="match status" value="1"/>
</dbReference>
<dbReference type="SUPFAM" id="SSF53800">
    <property type="entry name" value="Chelatase"/>
    <property type="match status" value="1"/>
</dbReference>
<evidence type="ECO:0000256" key="5">
    <source>
        <dbReference type="ARBA" id="ARBA00022989"/>
    </source>
</evidence>
<evidence type="ECO:0000256" key="8">
    <source>
        <dbReference type="ARBA" id="ARBA00023136"/>
    </source>
</evidence>
<dbReference type="InterPro" id="IPR036259">
    <property type="entry name" value="MFS_trans_sf"/>
</dbReference>
<gene>
    <name evidence="12" type="primary">hemH</name>
    <name evidence="16" type="ORF">LNTAR_02759</name>
</gene>
<evidence type="ECO:0000256" key="11">
    <source>
        <dbReference type="ARBA" id="ARBA00024536"/>
    </source>
</evidence>
<evidence type="ECO:0000313" key="17">
    <source>
        <dbReference type="Proteomes" id="UP000004947"/>
    </source>
</evidence>
<dbReference type="RefSeq" id="WP_007281063.1">
    <property type="nucleotide sequence ID" value="NZ_ABCK01000036.1"/>
</dbReference>
<dbReference type="InterPro" id="IPR033659">
    <property type="entry name" value="Ferrochelatase_N"/>
</dbReference>
<dbReference type="GO" id="GO:0006783">
    <property type="term" value="P:heme biosynthetic process"/>
    <property type="evidence" value="ECO:0007669"/>
    <property type="project" value="UniProtKB-UniRule"/>
</dbReference>
<keyword evidence="9 12" id="KW-0456">Lyase</keyword>
<dbReference type="SUPFAM" id="SSF103473">
    <property type="entry name" value="MFS general substrate transporter"/>
    <property type="match status" value="1"/>
</dbReference>
<dbReference type="NCBIfam" id="TIGR00109">
    <property type="entry name" value="hemH"/>
    <property type="match status" value="1"/>
</dbReference>
<dbReference type="Pfam" id="PF07690">
    <property type="entry name" value="MFS_1"/>
    <property type="match status" value="1"/>
</dbReference>
<feature type="transmembrane region" description="Helical" evidence="14">
    <location>
        <begin position="753"/>
        <end position="772"/>
    </location>
</feature>
<keyword evidence="6 12" id="KW-0408">Iron</keyword>
<keyword evidence="2 12" id="KW-0963">Cytoplasm</keyword>
<keyword evidence="4 12" id="KW-0479">Metal-binding</keyword>
<dbReference type="CDD" id="cd00419">
    <property type="entry name" value="Ferrochelatase_C"/>
    <property type="match status" value="1"/>
</dbReference>
<dbReference type="Gene3D" id="1.20.1250.20">
    <property type="entry name" value="MFS general substrate transporter like domains"/>
    <property type="match status" value="1"/>
</dbReference>
<accession>A6DTB4</accession>
<comment type="subcellular location">
    <subcellularLocation>
        <location evidence="12">Cytoplasm</location>
    </subcellularLocation>
</comment>
<dbReference type="eggNOG" id="COG0276">
    <property type="taxonomic scope" value="Bacteria"/>
</dbReference>
<reference evidence="16 17" key="1">
    <citation type="journal article" date="2010" name="J. Bacteriol.">
        <title>Genome sequence of Lentisphaera araneosa HTCC2155T, the type species of the order Lentisphaerales in the phylum Lentisphaerae.</title>
        <authorList>
            <person name="Thrash J.C."/>
            <person name="Cho J.C."/>
            <person name="Vergin K.L."/>
            <person name="Morris R.M."/>
            <person name="Giovannoni S.J."/>
        </authorList>
    </citation>
    <scope>NUCLEOTIDE SEQUENCE [LARGE SCALE GENOMIC DNA]</scope>
    <source>
        <strain evidence="16 17">HTCC2155</strain>
    </source>
</reference>
<dbReference type="Gene3D" id="3.40.50.1400">
    <property type="match status" value="2"/>
</dbReference>
<dbReference type="GO" id="GO:0022857">
    <property type="term" value="F:transmembrane transporter activity"/>
    <property type="evidence" value="ECO:0007669"/>
    <property type="project" value="InterPro"/>
</dbReference>
<comment type="catalytic activity">
    <reaction evidence="12">
        <text>heme b + 2 H(+) = protoporphyrin IX + Fe(2+)</text>
        <dbReference type="Rhea" id="RHEA:22584"/>
        <dbReference type="ChEBI" id="CHEBI:15378"/>
        <dbReference type="ChEBI" id="CHEBI:29033"/>
        <dbReference type="ChEBI" id="CHEBI:57306"/>
        <dbReference type="ChEBI" id="CHEBI:60344"/>
        <dbReference type="EC" id="4.98.1.1"/>
    </reaction>
</comment>
<dbReference type="STRING" id="313628.LNTAR_02759"/>